<reference evidence="1" key="1">
    <citation type="journal article" date="2021" name="Proc. Natl. Acad. Sci. U.S.A.">
        <title>A Catalog of Tens of Thousands of Viruses from Human Metagenomes Reveals Hidden Associations with Chronic Diseases.</title>
        <authorList>
            <person name="Tisza M.J."/>
            <person name="Buck C.B."/>
        </authorList>
    </citation>
    <scope>NUCLEOTIDE SEQUENCE</scope>
    <source>
        <strain evidence="1">Ct13O11</strain>
    </source>
</reference>
<name>A0A8S5UDI1_9CAUD</name>
<dbReference type="EMBL" id="BK016066">
    <property type="protein sequence ID" value="DAF92430.1"/>
    <property type="molecule type" value="Genomic_DNA"/>
</dbReference>
<proteinExistence type="predicted"/>
<sequence>MLTEKLKAKEELYEVVEPRYFENAESLSAEDEQGPIYDFLKEIGSEDYIDWLKEHEDNYYFEVVRVGDTYYAIANEDYTTPAWAVEIEPIN</sequence>
<protein>
    <submittedName>
        <fullName evidence="1">Uncharacterized protein</fullName>
    </submittedName>
</protein>
<organism evidence="1">
    <name type="scientific">Siphoviridae sp. ct13O11</name>
    <dbReference type="NCBI Taxonomy" id="2825303"/>
    <lineage>
        <taxon>Viruses</taxon>
        <taxon>Duplodnaviria</taxon>
        <taxon>Heunggongvirae</taxon>
        <taxon>Uroviricota</taxon>
        <taxon>Caudoviricetes</taxon>
    </lineage>
</organism>
<accession>A0A8S5UDI1</accession>
<evidence type="ECO:0000313" key="1">
    <source>
        <dbReference type="EMBL" id="DAF92430.1"/>
    </source>
</evidence>